<dbReference type="OrthoDB" id="3169239at2"/>
<keyword evidence="5" id="KW-0560">Oxidoreductase</keyword>
<evidence type="ECO:0000313" key="8">
    <source>
        <dbReference type="Proteomes" id="UP000190857"/>
    </source>
</evidence>
<proteinExistence type="predicted"/>
<sequence>MSHLFSPLTVRTLTLRNRLWVAPMCQYSVMERDGIPVDWHLVHLGQYASGGAGLVVTEATAVSPEGRISPEDTGIWNDAQKDAWVRIVDFLHSQGAAAGIQLAHAGRKASTFAPWGPHTGHGSVPLADGGWQTVGPSAVPFGDYATPEALDADGIEKVVEDFRSAAVRARLAGFDVLEVHAAHGYLLHQFLSPLSNDRTDEYGGSLENRARLLLRVVEAIREVAGDLALFVRFSASDWTEGGWNEDDTATVAGWARDAGADLFDISSGGNVPAANITVGPGYQVPFAAHVKQQAGVPVSAVGLITEPAQADKIVATGDADAVMAGREFLRDPHFAARAAFELGDTLDYLPGQYERAPRS</sequence>
<dbReference type="RefSeq" id="WP_079728307.1">
    <property type="nucleotide sequence ID" value="NZ_FUZP01000002.1"/>
</dbReference>
<reference evidence="7 8" key="1">
    <citation type="submission" date="2017-02" db="EMBL/GenBank/DDBJ databases">
        <authorList>
            <person name="Peterson S.W."/>
        </authorList>
    </citation>
    <scope>NUCLEOTIDE SEQUENCE [LARGE SCALE GENOMIC DNA]</scope>
    <source>
        <strain evidence="7 8">VKM Ac-2059</strain>
    </source>
</reference>
<evidence type="ECO:0000256" key="3">
    <source>
        <dbReference type="ARBA" id="ARBA00022643"/>
    </source>
</evidence>
<dbReference type="PANTHER" id="PTHR43303:SF4">
    <property type="entry name" value="NADPH DEHYDROGENASE C23G7.10C-RELATED"/>
    <property type="match status" value="1"/>
</dbReference>
<keyword evidence="8" id="KW-1185">Reference proteome</keyword>
<dbReference type="GO" id="GO:0003959">
    <property type="term" value="F:NADPH dehydrogenase activity"/>
    <property type="evidence" value="ECO:0007669"/>
    <property type="project" value="InterPro"/>
</dbReference>
<dbReference type="Gene3D" id="3.20.20.70">
    <property type="entry name" value="Aldolase class I"/>
    <property type="match status" value="1"/>
</dbReference>
<evidence type="ECO:0000259" key="6">
    <source>
        <dbReference type="Pfam" id="PF00724"/>
    </source>
</evidence>
<dbReference type="STRING" id="123320.SAMN06309945_2263"/>
<name>A0A1T5KHY1_9MICO</name>
<keyword evidence="4" id="KW-0521">NADP</keyword>
<dbReference type="InterPro" id="IPR044152">
    <property type="entry name" value="YqjM-like"/>
</dbReference>
<dbReference type="EMBL" id="FUZP01000002">
    <property type="protein sequence ID" value="SKC63354.1"/>
    <property type="molecule type" value="Genomic_DNA"/>
</dbReference>
<comment type="cofactor">
    <cofactor evidence="1">
        <name>FMN</name>
        <dbReference type="ChEBI" id="CHEBI:58210"/>
    </cofactor>
</comment>
<evidence type="ECO:0000256" key="5">
    <source>
        <dbReference type="ARBA" id="ARBA00023002"/>
    </source>
</evidence>
<evidence type="ECO:0000256" key="4">
    <source>
        <dbReference type="ARBA" id="ARBA00022857"/>
    </source>
</evidence>
<accession>A0A1T5KHY1</accession>
<feature type="domain" description="NADH:flavin oxidoreductase/NADH oxidase N-terminal" evidence="6">
    <location>
        <begin position="4"/>
        <end position="339"/>
    </location>
</feature>
<evidence type="ECO:0000256" key="1">
    <source>
        <dbReference type="ARBA" id="ARBA00001917"/>
    </source>
</evidence>
<dbReference type="AlphaFoldDB" id="A0A1T5KHY1"/>
<dbReference type="GO" id="GO:0010181">
    <property type="term" value="F:FMN binding"/>
    <property type="evidence" value="ECO:0007669"/>
    <property type="project" value="InterPro"/>
</dbReference>
<dbReference type="PANTHER" id="PTHR43303">
    <property type="entry name" value="NADPH DEHYDROGENASE C23G7.10C-RELATED"/>
    <property type="match status" value="1"/>
</dbReference>
<dbReference type="Pfam" id="PF00724">
    <property type="entry name" value="Oxidored_FMN"/>
    <property type="match status" value="1"/>
</dbReference>
<keyword evidence="2" id="KW-0285">Flavoprotein</keyword>
<dbReference type="CDD" id="cd02932">
    <property type="entry name" value="OYE_YqiM_FMN"/>
    <property type="match status" value="1"/>
</dbReference>
<evidence type="ECO:0000313" key="7">
    <source>
        <dbReference type="EMBL" id="SKC63354.1"/>
    </source>
</evidence>
<organism evidence="7 8">
    <name type="scientific">Okibacterium fritillariae</name>
    <dbReference type="NCBI Taxonomy" id="123320"/>
    <lineage>
        <taxon>Bacteria</taxon>
        <taxon>Bacillati</taxon>
        <taxon>Actinomycetota</taxon>
        <taxon>Actinomycetes</taxon>
        <taxon>Micrococcales</taxon>
        <taxon>Microbacteriaceae</taxon>
        <taxon>Okibacterium</taxon>
    </lineage>
</organism>
<evidence type="ECO:0000256" key="2">
    <source>
        <dbReference type="ARBA" id="ARBA00022630"/>
    </source>
</evidence>
<dbReference type="InterPro" id="IPR001155">
    <property type="entry name" value="OxRdtase_FMN_N"/>
</dbReference>
<protein>
    <submittedName>
        <fullName evidence="7">2,4-dienoyl-CoA reductase</fullName>
    </submittedName>
</protein>
<keyword evidence="3" id="KW-0288">FMN</keyword>
<dbReference type="Proteomes" id="UP000190857">
    <property type="component" value="Unassembled WGS sequence"/>
</dbReference>
<dbReference type="GO" id="GO:0050661">
    <property type="term" value="F:NADP binding"/>
    <property type="evidence" value="ECO:0007669"/>
    <property type="project" value="InterPro"/>
</dbReference>
<dbReference type="SUPFAM" id="SSF51395">
    <property type="entry name" value="FMN-linked oxidoreductases"/>
    <property type="match status" value="1"/>
</dbReference>
<gene>
    <name evidence="7" type="ORF">SAMN06309945_2263</name>
</gene>
<dbReference type="InterPro" id="IPR013785">
    <property type="entry name" value="Aldolase_TIM"/>
</dbReference>